<evidence type="ECO:0000256" key="1">
    <source>
        <dbReference type="ARBA" id="ARBA00022908"/>
    </source>
</evidence>
<dbReference type="GO" id="GO:0006310">
    <property type="term" value="P:DNA recombination"/>
    <property type="evidence" value="ECO:0007669"/>
    <property type="project" value="UniProtKB-KW"/>
</dbReference>
<evidence type="ECO:0000259" key="6">
    <source>
        <dbReference type="PROSITE" id="PS51900"/>
    </source>
</evidence>
<dbReference type="InterPro" id="IPR013762">
    <property type="entry name" value="Integrase-like_cat_sf"/>
</dbReference>
<sequence>MLEKMKNKWLNQFENENTRKQYRVTLDQFENFVGEDVSSYLKGLEWKDFWEDLQGFWKSLSDKAPKTQNNRVRVIKLFFKDHGIEIPDPEWGKFRRRRMRASRPQTQDRAGRKEEWRRIILSMASPQGRALYLTLLSTGARIGETLQIRIDDIDFDSDPARINLRAEYTKGGVGDRTVFLTDEAESMLKSYLEWRKGKKNAAGAAYDETDEVFPFTQQTAREMLYNALDRAGLDSRDRNTNHRKIHTHSTRKFFRSNCGLGEALTHAIMGHREYLDSSYLRVDPDRAAREFEENMGNLKIFGGGSS</sequence>
<feature type="domain" description="Core-binding (CB)" evidence="6">
    <location>
        <begin position="1"/>
        <end position="83"/>
    </location>
</feature>
<dbReference type="Proteomes" id="UP000070163">
    <property type="component" value="Unassembled WGS sequence"/>
</dbReference>
<evidence type="ECO:0000259" key="5">
    <source>
        <dbReference type="PROSITE" id="PS51898"/>
    </source>
</evidence>
<evidence type="ECO:0000313" key="8">
    <source>
        <dbReference type="Proteomes" id="UP000070163"/>
    </source>
</evidence>
<dbReference type="SUPFAM" id="SSF56349">
    <property type="entry name" value="DNA breaking-rejoining enzymes"/>
    <property type="match status" value="1"/>
</dbReference>
<dbReference type="EMBL" id="LHXJ01000101">
    <property type="protein sequence ID" value="KXA89053.1"/>
    <property type="molecule type" value="Genomic_DNA"/>
</dbReference>
<dbReference type="PANTHER" id="PTHR30349:SF41">
    <property type="entry name" value="INTEGRASE_RECOMBINASE PROTEIN MJ0367-RELATED"/>
    <property type="match status" value="1"/>
</dbReference>
<evidence type="ECO:0000256" key="4">
    <source>
        <dbReference type="PROSITE-ProRule" id="PRU01248"/>
    </source>
</evidence>
<reference evidence="7 8" key="1">
    <citation type="journal article" date="2016" name="Sci. Rep.">
        <title>Metabolic traits of an uncultured archaeal lineage -MSBL1- from brine pools of the Red Sea.</title>
        <authorList>
            <person name="Mwirichia R."/>
            <person name="Alam I."/>
            <person name="Rashid M."/>
            <person name="Vinu M."/>
            <person name="Ba-Alawi W."/>
            <person name="Anthony Kamau A."/>
            <person name="Kamanda Ngugi D."/>
            <person name="Goker M."/>
            <person name="Klenk H.P."/>
            <person name="Bajic V."/>
            <person name="Stingl U."/>
        </authorList>
    </citation>
    <scope>NUCLEOTIDE SEQUENCE [LARGE SCALE GENOMIC DNA]</scope>
    <source>
        <strain evidence="7">SCGC-AAA259A05</strain>
    </source>
</reference>
<dbReference type="PANTHER" id="PTHR30349">
    <property type="entry name" value="PHAGE INTEGRASE-RELATED"/>
    <property type="match status" value="1"/>
</dbReference>
<name>A0A133U4D6_9EURY</name>
<proteinExistence type="predicted"/>
<organism evidence="7 8">
    <name type="scientific">candidate division MSBL1 archaeon SCGC-AAA259A05</name>
    <dbReference type="NCBI Taxonomy" id="1698259"/>
    <lineage>
        <taxon>Archaea</taxon>
        <taxon>Methanobacteriati</taxon>
        <taxon>Methanobacteriota</taxon>
        <taxon>candidate division MSBL1</taxon>
    </lineage>
</organism>
<dbReference type="InterPro" id="IPR044068">
    <property type="entry name" value="CB"/>
</dbReference>
<evidence type="ECO:0000256" key="3">
    <source>
        <dbReference type="ARBA" id="ARBA00023172"/>
    </source>
</evidence>
<dbReference type="Pfam" id="PF00589">
    <property type="entry name" value="Phage_integrase"/>
    <property type="match status" value="1"/>
</dbReference>
<accession>A0A133U4D6</accession>
<dbReference type="PROSITE" id="PS51898">
    <property type="entry name" value="TYR_RECOMBINASE"/>
    <property type="match status" value="1"/>
</dbReference>
<protein>
    <recommendedName>
        <fullName evidence="9">Tyr recombinase domain-containing protein</fullName>
    </recommendedName>
</protein>
<comment type="caution">
    <text evidence="7">The sequence shown here is derived from an EMBL/GenBank/DDBJ whole genome shotgun (WGS) entry which is preliminary data.</text>
</comment>
<feature type="domain" description="Tyr recombinase" evidence="5">
    <location>
        <begin position="102"/>
        <end position="292"/>
    </location>
</feature>
<dbReference type="InterPro" id="IPR011010">
    <property type="entry name" value="DNA_brk_join_enz"/>
</dbReference>
<dbReference type="InterPro" id="IPR050090">
    <property type="entry name" value="Tyrosine_recombinase_XerCD"/>
</dbReference>
<dbReference type="CDD" id="cd00397">
    <property type="entry name" value="DNA_BRE_C"/>
    <property type="match status" value="1"/>
</dbReference>
<evidence type="ECO:0000313" key="7">
    <source>
        <dbReference type="EMBL" id="KXA89053.1"/>
    </source>
</evidence>
<dbReference type="Gene3D" id="1.10.443.10">
    <property type="entry name" value="Intergrase catalytic core"/>
    <property type="match status" value="1"/>
</dbReference>
<keyword evidence="3" id="KW-0233">DNA recombination</keyword>
<dbReference type="PROSITE" id="PS51900">
    <property type="entry name" value="CB"/>
    <property type="match status" value="1"/>
</dbReference>
<dbReference type="AlphaFoldDB" id="A0A133U4D6"/>
<keyword evidence="2 4" id="KW-0238">DNA-binding</keyword>
<evidence type="ECO:0008006" key="9">
    <source>
        <dbReference type="Google" id="ProtNLM"/>
    </source>
</evidence>
<evidence type="ECO:0000256" key="2">
    <source>
        <dbReference type="ARBA" id="ARBA00023125"/>
    </source>
</evidence>
<keyword evidence="1" id="KW-0229">DNA integration</keyword>
<dbReference type="InterPro" id="IPR002104">
    <property type="entry name" value="Integrase_catalytic"/>
</dbReference>
<keyword evidence="8" id="KW-1185">Reference proteome</keyword>
<dbReference type="GO" id="GO:0015074">
    <property type="term" value="P:DNA integration"/>
    <property type="evidence" value="ECO:0007669"/>
    <property type="project" value="UniProtKB-KW"/>
</dbReference>
<gene>
    <name evidence="7" type="ORF">AKJ57_05910</name>
</gene>
<dbReference type="GO" id="GO:0003677">
    <property type="term" value="F:DNA binding"/>
    <property type="evidence" value="ECO:0007669"/>
    <property type="project" value="UniProtKB-UniRule"/>
</dbReference>